<reference evidence="11" key="1">
    <citation type="journal article" date="2020" name="BMC Genomics">
        <title>Correction to: Identification and distribution of gene clusters required for synthesis of sphingolipid metabolism inhibitors in diverse species of the filamentous fungus Fusarium.</title>
        <authorList>
            <person name="Kim H.S."/>
            <person name="Lohmar J.M."/>
            <person name="Busman M."/>
            <person name="Brown D.W."/>
            <person name="Naumann T.A."/>
            <person name="Divon H.H."/>
            <person name="Lysoe E."/>
            <person name="Uhlig S."/>
            <person name="Proctor R.H."/>
        </authorList>
    </citation>
    <scope>NUCLEOTIDE SEQUENCE</scope>
    <source>
        <strain evidence="11">NRRL 22465</strain>
    </source>
</reference>
<evidence type="ECO:0000256" key="8">
    <source>
        <dbReference type="PIRSR" id="PIRSR601382-3"/>
    </source>
</evidence>
<dbReference type="InterPro" id="IPR012341">
    <property type="entry name" value="6hp_glycosidase-like_sf"/>
</dbReference>
<feature type="compositionally biased region" description="Basic and acidic residues" evidence="10">
    <location>
        <begin position="566"/>
        <end position="578"/>
    </location>
</feature>
<comment type="pathway">
    <text evidence="2">Protein modification; protein glycosylation.</text>
</comment>
<feature type="binding site" evidence="7">
    <location>
        <position position="558"/>
    </location>
    <ligand>
        <name>Ca(2+)</name>
        <dbReference type="ChEBI" id="CHEBI:29108"/>
    </ligand>
</feature>
<dbReference type="AlphaFoldDB" id="A0A8H4UJ95"/>
<dbReference type="GO" id="GO:0016020">
    <property type="term" value="C:membrane"/>
    <property type="evidence" value="ECO:0007669"/>
    <property type="project" value="InterPro"/>
</dbReference>
<evidence type="ECO:0000256" key="7">
    <source>
        <dbReference type="PIRSR" id="PIRSR601382-2"/>
    </source>
</evidence>
<dbReference type="PANTHER" id="PTHR11742:SF89">
    <property type="entry name" value="ALPHA-1,2-MANNOSIDASE"/>
    <property type="match status" value="1"/>
</dbReference>
<accession>A0A8H4UJ95</accession>
<dbReference type="InterPro" id="IPR001382">
    <property type="entry name" value="Glyco_hydro_47"/>
</dbReference>
<dbReference type="Pfam" id="PF01532">
    <property type="entry name" value="Glyco_hydro_47"/>
    <property type="match status" value="1"/>
</dbReference>
<feature type="active site" evidence="6">
    <location>
        <position position="312"/>
    </location>
</feature>
<evidence type="ECO:0000256" key="5">
    <source>
        <dbReference type="ARBA" id="ARBA00023157"/>
    </source>
</evidence>
<evidence type="ECO:0000256" key="1">
    <source>
        <dbReference type="ARBA" id="ARBA00001913"/>
    </source>
</evidence>
<dbReference type="GO" id="GO:0005783">
    <property type="term" value="C:endoplasmic reticulum"/>
    <property type="evidence" value="ECO:0007669"/>
    <property type="project" value="TreeGrafter"/>
</dbReference>
<organism evidence="11 12">
    <name type="scientific">Fusarium zealandicum</name>
    <dbReference type="NCBI Taxonomy" id="1053134"/>
    <lineage>
        <taxon>Eukaryota</taxon>
        <taxon>Fungi</taxon>
        <taxon>Dikarya</taxon>
        <taxon>Ascomycota</taxon>
        <taxon>Pezizomycotina</taxon>
        <taxon>Sordariomycetes</taxon>
        <taxon>Hypocreomycetidae</taxon>
        <taxon>Hypocreales</taxon>
        <taxon>Nectriaceae</taxon>
        <taxon>Fusarium</taxon>
        <taxon>Fusarium staphyleae species complex</taxon>
    </lineage>
</organism>
<feature type="disulfide bond" evidence="8">
    <location>
        <begin position="385"/>
        <end position="414"/>
    </location>
</feature>
<dbReference type="UniPathway" id="UPA00378"/>
<protein>
    <recommendedName>
        <fullName evidence="9">alpha-1,2-Mannosidase</fullName>
        <ecNumber evidence="9">3.2.1.-</ecNumber>
    </recommendedName>
</protein>
<dbReference type="GO" id="GO:0004571">
    <property type="term" value="F:mannosyl-oligosaccharide 1,2-alpha-mannosidase activity"/>
    <property type="evidence" value="ECO:0007669"/>
    <property type="project" value="InterPro"/>
</dbReference>
<comment type="similarity">
    <text evidence="3 9">Belongs to the glycosyl hydrolase 47 family.</text>
</comment>
<dbReference type="Gene3D" id="1.50.10.10">
    <property type="match status" value="1"/>
</dbReference>
<gene>
    <name evidence="11" type="ORF">FZEAL_5700</name>
</gene>
<feature type="active site" description="Proton donor" evidence="6">
    <location>
        <position position="178"/>
    </location>
</feature>
<dbReference type="OrthoDB" id="8118055at2759"/>
<evidence type="ECO:0000313" key="11">
    <source>
        <dbReference type="EMBL" id="KAF4977856.1"/>
    </source>
</evidence>
<keyword evidence="12" id="KW-1185">Reference proteome</keyword>
<keyword evidence="5 8" id="KW-1015">Disulfide bond</keyword>
<evidence type="ECO:0000256" key="10">
    <source>
        <dbReference type="SAM" id="MobiDB-lite"/>
    </source>
</evidence>
<comment type="cofactor">
    <cofactor evidence="1 7">
        <name>Ca(2+)</name>
        <dbReference type="ChEBI" id="CHEBI:29108"/>
    </cofactor>
</comment>
<comment type="caution">
    <text evidence="11">The sequence shown here is derived from an EMBL/GenBank/DDBJ whole genome shotgun (WGS) entry which is preliminary data.</text>
</comment>
<dbReference type="InterPro" id="IPR050749">
    <property type="entry name" value="Glycosyl_Hydrolase_47"/>
</dbReference>
<feature type="active site" evidence="6">
    <location>
        <position position="472"/>
    </location>
</feature>
<dbReference type="GO" id="GO:0036503">
    <property type="term" value="P:ERAD pathway"/>
    <property type="evidence" value="ECO:0007669"/>
    <property type="project" value="UniProtKB-ARBA"/>
</dbReference>
<dbReference type="Proteomes" id="UP000635477">
    <property type="component" value="Unassembled WGS sequence"/>
</dbReference>
<dbReference type="InterPro" id="IPR036026">
    <property type="entry name" value="Seven-hairpin_glycosidases"/>
</dbReference>
<evidence type="ECO:0000256" key="2">
    <source>
        <dbReference type="ARBA" id="ARBA00004922"/>
    </source>
</evidence>
<evidence type="ECO:0000256" key="6">
    <source>
        <dbReference type="PIRSR" id="PIRSR601382-1"/>
    </source>
</evidence>
<name>A0A8H4UJ95_9HYPO</name>
<dbReference type="EC" id="3.2.1.-" evidence="9"/>
<dbReference type="EMBL" id="JABEYC010000416">
    <property type="protein sequence ID" value="KAF4977856.1"/>
    <property type="molecule type" value="Genomic_DNA"/>
</dbReference>
<dbReference type="GO" id="GO:0005975">
    <property type="term" value="P:carbohydrate metabolic process"/>
    <property type="evidence" value="ECO:0007669"/>
    <property type="project" value="InterPro"/>
</dbReference>
<dbReference type="GO" id="GO:0005509">
    <property type="term" value="F:calcium ion binding"/>
    <property type="evidence" value="ECO:0007669"/>
    <property type="project" value="InterPro"/>
</dbReference>
<sequence>MLGKFQGRLSRRYFALFTLIALTYFLVHSFRPLDRYRIVRIGTYDYLPTSYDWSKTRVYHAPDAIKPLPNGTAKILPRIQFEPSGPTVNHQTVARKTSVKQAFVKSWAAYKEHAWGGDELAPLSLAPKQTFHGWSAQIIDALDTLWLMDMKEEFQEAVQVVATIDWGRTTDSNLNLFEVVIRHLGGLLSAYELSDEAVLLGKAIELGEMLYSAFDTPNRLPSHWLFFSEAKSGGQQADESMSGAAGGSMALEFTRLSQITGNPKFYDATERLKQFFLKTQNSTKIPGLWPHALNYRAETAQESRFTMGSGTDSLYEYLPKMHALLGGLDPDYVHMTKDALDAAKKHLLYRPQNPKDLDILMAGNAVVGKDGEGSKLTAEMQHLTCFVGGTYALAGKLLSQADYVDLGSRLTSGCVWAYDSFPSGIMPEIAQLDPCETMDSKCKWDDKPVKQKNTLPKGFLRMRDGTYRLRPEAIESVFYMWRITGDQAWRDAAWRMWQAILTETATDNAFATISDVNKQGSAKRDNMETFWLSETTKYFFLIFEDPNVLNLDEWVFNTEAHALKRPKGEAAEADEKKTSKPWWKFGG</sequence>
<reference evidence="11" key="2">
    <citation type="submission" date="2020-05" db="EMBL/GenBank/DDBJ databases">
        <authorList>
            <person name="Kim H.-S."/>
            <person name="Proctor R.H."/>
            <person name="Brown D.W."/>
        </authorList>
    </citation>
    <scope>NUCLEOTIDE SEQUENCE</scope>
    <source>
        <strain evidence="11">NRRL 22465</strain>
    </source>
</reference>
<feature type="active site" description="Proton donor" evidence="6">
    <location>
        <position position="428"/>
    </location>
</feature>
<feature type="region of interest" description="Disordered" evidence="10">
    <location>
        <begin position="566"/>
        <end position="587"/>
    </location>
</feature>
<dbReference type="PANTHER" id="PTHR11742">
    <property type="entry name" value="MANNOSYL-OLIGOSACCHARIDE ALPHA-1,2-MANNOSIDASE-RELATED"/>
    <property type="match status" value="1"/>
</dbReference>
<evidence type="ECO:0000256" key="3">
    <source>
        <dbReference type="ARBA" id="ARBA00007658"/>
    </source>
</evidence>
<dbReference type="PRINTS" id="PR00747">
    <property type="entry name" value="GLYHDRLASE47"/>
</dbReference>
<proteinExistence type="inferred from homology"/>
<keyword evidence="7" id="KW-0106">Calcium</keyword>
<keyword evidence="9" id="KW-0326">Glycosidase</keyword>
<evidence type="ECO:0000256" key="9">
    <source>
        <dbReference type="RuleBase" id="RU361193"/>
    </source>
</evidence>
<dbReference type="SUPFAM" id="SSF48225">
    <property type="entry name" value="Seven-hairpin glycosidases"/>
    <property type="match status" value="1"/>
</dbReference>
<keyword evidence="4 9" id="KW-0378">Hydrolase</keyword>
<keyword evidence="7" id="KW-0479">Metal-binding</keyword>
<evidence type="ECO:0000313" key="12">
    <source>
        <dbReference type="Proteomes" id="UP000635477"/>
    </source>
</evidence>
<evidence type="ECO:0000256" key="4">
    <source>
        <dbReference type="ARBA" id="ARBA00022801"/>
    </source>
</evidence>